<proteinExistence type="predicted"/>
<feature type="domain" description="LPS-assembly protein LptD central" evidence="1">
    <location>
        <begin position="213"/>
        <end position="686"/>
    </location>
</feature>
<dbReference type="GO" id="GO:1990351">
    <property type="term" value="C:transporter complex"/>
    <property type="evidence" value="ECO:0007669"/>
    <property type="project" value="TreeGrafter"/>
</dbReference>
<gene>
    <name evidence="2" type="ORF">BPO_1867</name>
</gene>
<dbReference type="InterPro" id="IPR050218">
    <property type="entry name" value="LptD"/>
</dbReference>
<reference evidence="2" key="1">
    <citation type="submission" date="2023-10" db="EMBL/GenBank/DDBJ databases">
        <title>Characterization and whole genome sequencing of a novel strain of Bergeyella porcorum QD2021 isolated from pig.</title>
        <authorList>
            <person name="Liu G."/>
            <person name="Chen C."/>
            <person name="Han X."/>
        </authorList>
    </citation>
    <scope>NUCLEOTIDE SEQUENCE</scope>
    <source>
        <strain evidence="2">QD2021</strain>
    </source>
</reference>
<dbReference type="PANTHER" id="PTHR30189">
    <property type="entry name" value="LPS-ASSEMBLY PROTEIN"/>
    <property type="match status" value="1"/>
</dbReference>
<dbReference type="Pfam" id="PF19838">
    <property type="entry name" value="LptD_2"/>
    <property type="match status" value="1"/>
</dbReference>
<keyword evidence="3" id="KW-1185">Reference proteome</keyword>
<dbReference type="GO" id="GO:0009279">
    <property type="term" value="C:cell outer membrane"/>
    <property type="evidence" value="ECO:0007669"/>
    <property type="project" value="TreeGrafter"/>
</dbReference>
<sequence>MITLKRIKIKFKNRLQILIILIFNNFLAVFYAQELPKNERIVTPIATKDTLVSKPESLQDVVNASADNIRNDVPKRMTYLNKNASIQYQDMKINADYISVDWNTGEVFCRGKLNEAGRVIERVITEQGGKKYETDHFNFNFKSRRAIAYNARTEESEGVIVAEKTKKVNDSVFFMRRGKYTTDEYFLNKKDTIADYYLLAPNIKLIKGKKSQVITGPIQMYIESVPTPLALPFGILPFSDKRSAGSLIPSFGENQSVGFFLNGLGYYQPIGEHFDVKLMVDFFTKGSWNLRPEVNYRKNYRYSGSFTSEIGNTVRGIRGLSDYSKSSTYRIGWRHQQDPKANPYFNFSASVDIVSNRFYNNTVNNSHIFNQNVLNTQQNSTVSVTKRFLTLPITVTGTASYSQNFADGTVNLRLPQMNVAINQFYLFKPRDGVTRQGLIENIVVNTGFNFSNFVNQVKQEDMFKAQMWRDMQTGLQNNLSISTNTTIAKYFTLSLSAQANNVLTNKTLTRFYDVVNGREENVYNKKIAGFSTFSTSASLQTTLYGMLNFKKGSTIEKIRHMVIPSIGFTYQPDFGNPSWGYYRRYYNATGALTPYSIFDGGIFGSPSSGMVGAMTYSIGNNIEMKVRSKTDSTGVKKIKLFESLNISGGYNFAAAQHKWSMINVSGQTSFLEGKVNLNSSLVIDPYKMEYNAQGIGSRTEKFGHFNVQGFNVQFSVPLSDALLGKKDKKKIEERYNTKGEIRNENYYFDDDHYARFSQPWTLNVNANYAYTKGTTRFGNRVASIGLDGSLKLTPYWNINGSTHYDIVTGKLAYTRVGFHRDQRSFVIDFNWVPFGQYKVYDFYIGIKANILKDALKYRDRNFTDPTAKF</sequence>
<dbReference type="KEGG" id="bpor:BPO_1867"/>
<protein>
    <recommendedName>
        <fullName evidence="1">LPS-assembly protein LptD central domain-containing protein</fullName>
    </recommendedName>
</protein>
<dbReference type="EMBL" id="CP136426">
    <property type="protein sequence ID" value="WOC52514.1"/>
    <property type="molecule type" value="Genomic_DNA"/>
</dbReference>
<name>A0AAU0F3V5_9FLAO</name>
<evidence type="ECO:0000313" key="3">
    <source>
        <dbReference type="Proteomes" id="UP001432059"/>
    </source>
</evidence>
<dbReference type="InterPro" id="IPR045659">
    <property type="entry name" value="LptD_2"/>
</dbReference>
<dbReference type="AlphaFoldDB" id="A0AAU0F3V5"/>
<dbReference type="Proteomes" id="UP001432059">
    <property type="component" value="Chromosome"/>
</dbReference>
<accession>A0AAU0F3V5</accession>
<dbReference type="PANTHER" id="PTHR30189:SF1">
    <property type="entry name" value="LPS-ASSEMBLY PROTEIN LPTD"/>
    <property type="match status" value="1"/>
</dbReference>
<organism evidence="2 3">
    <name type="scientific">Bergeyella porcorum</name>
    <dbReference type="NCBI Taxonomy" id="1735111"/>
    <lineage>
        <taxon>Bacteria</taxon>
        <taxon>Pseudomonadati</taxon>
        <taxon>Bacteroidota</taxon>
        <taxon>Flavobacteriia</taxon>
        <taxon>Flavobacteriales</taxon>
        <taxon>Weeksellaceae</taxon>
        <taxon>Bergeyella</taxon>
    </lineage>
</organism>
<evidence type="ECO:0000313" key="2">
    <source>
        <dbReference type="EMBL" id="WOC52514.1"/>
    </source>
</evidence>
<evidence type="ECO:0000259" key="1">
    <source>
        <dbReference type="Pfam" id="PF19838"/>
    </source>
</evidence>